<dbReference type="SUPFAM" id="SSF56219">
    <property type="entry name" value="DNase I-like"/>
    <property type="match status" value="1"/>
</dbReference>
<keyword evidence="2" id="KW-0695">RNA-directed DNA polymerase</keyword>
<gene>
    <name evidence="2" type="primary">X-element ORF2</name>
    <name evidence="2" type="ORF">TNCV_1664051</name>
</gene>
<feature type="region of interest" description="Disordered" evidence="1">
    <location>
        <begin position="52"/>
        <end position="94"/>
    </location>
</feature>
<dbReference type="InterPro" id="IPR036691">
    <property type="entry name" value="Endo/exonu/phosph_ase_sf"/>
</dbReference>
<accession>A0A8X6S1L2</accession>
<keyword evidence="2" id="KW-0548">Nucleotidyltransferase</keyword>
<keyword evidence="3" id="KW-1185">Reference proteome</keyword>
<name>A0A8X6S1L2_TRICX</name>
<evidence type="ECO:0000313" key="3">
    <source>
        <dbReference type="Proteomes" id="UP000887159"/>
    </source>
</evidence>
<feature type="compositionally biased region" description="Polar residues" evidence="1">
    <location>
        <begin position="71"/>
        <end position="83"/>
    </location>
</feature>
<dbReference type="PANTHER" id="PTHR47510:SF3">
    <property type="entry name" value="ENDO_EXONUCLEASE_PHOSPHATASE DOMAIN-CONTAINING PROTEIN"/>
    <property type="match status" value="1"/>
</dbReference>
<dbReference type="EMBL" id="BMAU01021220">
    <property type="protein sequence ID" value="GFY00366.1"/>
    <property type="molecule type" value="Genomic_DNA"/>
</dbReference>
<sequence length="595" mass="68261">MYGHMANWRGCPCFPKPPKGTALNNRNSYTNVYNSIIRPNVSYAQAANPNKISTNFNSQNKQPMAPKGPVNSAQIEANRNPSANNRSIPNFNNKSNNNFNGYNFNGNIFNNNNFNLQATLQMTMQCLCQLSQFTQAIATSNPNFMNNFNQVQRANNNPNQMYALLEASCNNNNAFPDSPTRFGHNSANTIDFALIKNFYYPYTIKSINDLYSDHNPVFLNFDFKLKVESSNPRAITTNWKDFRINLNNNFSLFNYYPNNINNTNDLETKITEFTEAVVATHSHASQPIVNAHRNYTPNHINQLIKHKNNLRKRYQQTLNPFYKTLCNRAQANLKKELKIYSNDTWNARLEALNTTDNSLWEAQRFLKNKRSQIPTLNCATGMAVTDPQKANLLANTIKNNFIENNRMQDNYDQDDEVVTSAVNTFLSSPPSTQIEPVMPDEIINFIKNTSSKKAPGKDTITNKMLKNFPIKLILILTILVNKILKFHHFPSNWKEAIIFPIIKPGTNKNLPNSYRPISLLSTLSKLTEYIILNRLKKFINDNSLINPNQYGFTNKLSTLHPLLRLTESISEGFQKRRAREWSFWISRKPSTVFGF</sequence>
<evidence type="ECO:0000313" key="2">
    <source>
        <dbReference type="EMBL" id="GFY00366.1"/>
    </source>
</evidence>
<dbReference type="GO" id="GO:0003964">
    <property type="term" value="F:RNA-directed DNA polymerase activity"/>
    <property type="evidence" value="ECO:0007669"/>
    <property type="project" value="UniProtKB-KW"/>
</dbReference>
<protein>
    <submittedName>
        <fullName evidence="2">Probable RNA-directed DNA polymerase from transposon X-element</fullName>
    </submittedName>
</protein>
<dbReference type="Proteomes" id="UP000887159">
    <property type="component" value="Unassembled WGS sequence"/>
</dbReference>
<dbReference type="AlphaFoldDB" id="A0A8X6S1L2"/>
<keyword evidence="2" id="KW-0808">Transferase</keyword>
<feature type="compositionally biased region" description="Low complexity" evidence="1">
    <location>
        <begin position="84"/>
        <end position="94"/>
    </location>
</feature>
<dbReference type="PANTHER" id="PTHR47510">
    <property type="entry name" value="REVERSE TRANSCRIPTASE DOMAIN-CONTAINING PROTEIN"/>
    <property type="match status" value="1"/>
</dbReference>
<proteinExistence type="predicted"/>
<organism evidence="2 3">
    <name type="scientific">Trichonephila clavipes</name>
    <name type="common">Golden silk orbweaver</name>
    <name type="synonym">Nephila clavipes</name>
    <dbReference type="NCBI Taxonomy" id="2585209"/>
    <lineage>
        <taxon>Eukaryota</taxon>
        <taxon>Metazoa</taxon>
        <taxon>Ecdysozoa</taxon>
        <taxon>Arthropoda</taxon>
        <taxon>Chelicerata</taxon>
        <taxon>Arachnida</taxon>
        <taxon>Araneae</taxon>
        <taxon>Araneomorphae</taxon>
        <taxon>Entelegynae</taxon>
        <taxon>Araneoidea</taxon>
        <taxon>Nephilidae</taxon>
        <taxon>Trichonephila</taxon>
    </lineage>
</organism>
<reference evidence="2" key="1">
    <citation type="submission" date="2020-08" db="EMBL/GenBank/DDBJ databases">
        <title>Multicomponent nature underlies the extraordinary mechanical properties of spider dragline silk.</title>
        <authorList>
            <person name="Kono N."/>
            <person name="Nakamura H."/>
            <person name="Mori M."/>
            <person name="Yoshida Y."/>
            <person name="Ohtoshi R."/>
            <person name="Malay A.D."/>
            <person name="Moran D.A.P."/>
            <person name="Tomita M."/>
            <person name="Numata K."/>
            <person name="Arakawa K."/>
        </authorList>
    </citation>
    <scope>NUCLEOTIDE SEQUENCE</scope>
</reference>
<feature type="compositionally biased region" description="Polar residues" evidence="1">
    <location>
        <begin position="52"/>
        <end position="62"/>
    </location>
</feature>
<comment type="caution">
    <text evidence="2">The sequence shown here is derived from an EMBL/GenBank/DDBJ whole genome shotgun (WGS) entry which is preliminary data.</text>
</comment>
<evidence type="ECO:0000256" key="1">
    <source>
        <dbReference type="SAM" id="MobiDB-lite"/>
    </source>
</evidence>